<comment type="caution">
    <text evidence="2">The sequence shown here is derived from an EMBL/GenBank/DDBJ whole genome shotgun (WGS) entry which is preliminary data.</text>
</comment>
<keyword evidence="1" id="KW-0472">Membrane</keyword>
<organism evidence="2 3">
    <name type="scientific">Paramecium primaurelia</name>
    <dbReference type="NCBI Taxonomy" id="5886"/>
    <lineage>
        <taxon>Eukaryota</taxon>
        <taxon>Sar</taxon>
        <taxon>Alveolata</taxon>
        <taxon>Ciliophora</taxon>
        <taxon>Intramacronucleata</taxon>
        <taxon>Oligohymenophorea</taxon>
        <taxon>Peniculida</taxon>
        <taxon>Parameciidae</taxon>
        <taxon>Paramecium</taxon>
    </lineage>
</organism>
<feature type="transmembrane region" description="Helical" evidence="1">
    <location>
        <begin position="91"/>
        <end position="113"/>
    </location>
</feature>
<sequence length="220" mass="25708">MDKSERQSLRGTVTTLRSSRGAVFVNQDGSYAYICPMKNESIIQNEKVIQEPQQIILPMFGNDEQAFYINTQDLPDFVDEVLDTYITRSRVFLVFMCIQLIIEIIFDSMVWINQDKIEQQLALNYNKVPLIDIHQMIILCFCINILYQCIYYASGITGAWRKSYKILDAFANLSFFGMFLQIFLSYTYQFDILVFTFRVVSCMYAKFLSHLILSLILLPH</sequence>
<gene>
    <name evidence="2" type="ORF">PPRIM_AZ9-3.1.T0090390</name>
</gene>
<keyword evidence="1" id="KW-1133">Transmembrane helix</keyword>
<dbReference type="EMBL" id="CAJJDM010000006">
    <property type="protein sequence ID" value="CAD8045380.1"/>
    <property type="molecule type" value="Genomic_DNA"/>
</dbReference>
<name>A0A8S1JXH7_PARPR</name>
<feature type="transmembrane region" description="Helical" evidence="1">
    <location>
        <begin position="133"/>
        <end position="154"/>
    </location>
</feature>
<protein>
    <submittedName>
        <fullName evidence="2">Uncharacterized protein</fullName>
    </submittedName>
</protein>
<reference evidence="2" key="1">
    <citation type="submission" date="2021-01" db="EMBL/GenBank/DDBJ databases">
        <authorList>
            <consortium name="Genoscope - CEA"/>
            <person name="William W."/>
        </authorList>
    </citation>
    <scope>NUCLEOTIDE SEQUENCE</scope>
</reference>
<keyword evidence="1" id="KW-0812">Transmembrane</keyword>
<dbReference type="Proteomes" id="UP000688137">
    <property type="component" value="Unassembled WGS sequence"/>
</dbReference>
<feature type="transmembrane region" description="Helical" evidence="1">
    <location>
        <begin position="166"/>
        <end position="186"/>
    </location>
</feature>
<accession>A0A8S1JXH7</accession>
<evidence type="ECO:0000313" key="3">
    <source>
        <dbReference type="Proteomes" id="UP000688137"/>
    </source>
</evidence>
<feature type="transmembrane region" description="Helical" evidence="1">
    <location>
        <begin position="192"/>
        <end position="218"/>
    </location>
</feature>
<evidence type="ECO:0000313" key="2">
    <source>
        <dbReference type="EMBL" id="CAD8045380.1"/>
    </source>
</evidence>
<keyword evidence="3" id="KW-1185">Reference proteome</keyword>
<proteinExistence type="predicted"/>
<dbReference type="AlphaFoldDB" id="A0A8S1JXH7"/>
<evidence type="ECO:0000256" key="1">
    <source>
        <dbReference type="SAM" id="Phobius"/>
    </source>
</evidence>